<evidence type="ECO:0000256" key="1">
    <source>
        <dbReference type="SAM" id="MobiDB-lite"/>
    </source>
</evidence>
<name>A0A8C5PU82_9ANUR</name>
<feature type="compositionally biased region" description="Low complexity" evidence="1">
    <location>
        <begin position="9"/>
        <end position="25"/>
    </location>
</feature>
<dbReference type="OrthoDB" id="9909646at2759"/>
<organism evidence="2 3">
    <name type="scientific">Leptobrachium leishanense</name>
    <name type="common">Leishan spiny toad</name>
    <dbReference type="NCBI Taxonomy" id="445787"/>
    <lineage>
        <taxon>Eukaryota</taxon>
        <taxon>Metazoa</taxon>
        <taxon>Chordata</taxon>
        <taxon>Craniata</taxon>
        <taxon>Vertebrata</taxon>
        <taxon>Euteleostomi</taxon>
        <taxon>Amphibia</taxon>
        <taxon>Batrachia</taxon>
        <taxon>Anura</taxon>
        <taxon>Pelobatoidea</taxon>
        <taxon>Megophryidae</taxon>
        <taxon>Leptobrachium</taxon>
    </lineage>
</organism>
<dbReference type="Ensembl" id="ENSLLET00000028811.1">
    <property type="protein sequence ID" value="ENSLLEP00000027727.1"/>
    <property type="gene ID" value="ENSLLEG00000017601.1"/>
</dbReference>
<evidence type="ECO:0000313" key="3">
    <source>
        <dbReference type="Proteomes" id="UP000694569"/>
    </source>
</evidence>
<dbReference type="PANTHER" id="PTHR11505">
    <property type="entry name" value="L1 TRANSPOSABLE ELEMENT-RELATED"/>
    <property type="match status" value="1"/>
</dbReference>
<protein>
    <submittedName>
        <fullName evidence="2">Uncharacterized protein</fullName>
    </submittedName>
</protein>
<feature type="region of interest" description="Disordered" evidence="1">
    <location>
        <begin position="310"/>
        <end position="347"/>
    </location>
</feature>
<dbReference type="AlphaFoldDB" id="A0A8C5PU82"/>
<reference evidence="2" key="1">
    <citation type="submission" date="2025-08" db="UniProtKB">
        <authorList>
            <consortium name="Ensembl"/>
        </authorList>
    </citation>
    <scope>IDENTIFICATION</scope>
</reference>
<accession>A0A8C5PU82</accession>
<proteinExistence type="predicted"/>
<feature type="region of interest" description="Disordered" evidence="1">
    <location>
        <begin position="1"/>
        <end position="60"/>
    </location>
</feature>
<dbReference type="Gene3D" id="3.30.70.1820">
    <property type="entry name" value="L1 transposable element, RRM domain"/>
    <property type="match status" value="1"/>
</dbReference>
<dbReference type="GeneTree" id="ENSGT01010000228640"/>
<reference evidence="2" key="2">
    <citation type="submission" date="2025-09" db="UniProtKB">
        <authorList>
            <consortium name="Ensembl"/>
        </authorList>
    </citation>
    <scope>IDENTIFICATION</scope>
</reference>
<sequence>MVRGKKTSGATLTPRRAPRPTTGPLDDFLHPPAPRDTAEACTDSSPKMAEARPSPARSPDPLQAIARLEKMVAALPTQTDLTAMVEDFRVSFQTELREVRTDIGELRTRTSELERRANLPPQLPAPLEEDLADMKRRLDDLDNRGRRHNMRIRGLPETVPMEELRDCVQAILVRLLGDSEVSTVPLDRCHRALRPPPPAGTPPRDVICRVTCYTLKDRLMNIARSRREWDIEGFRLEFYQDLSPLTLAARRALRPVTQLLQRHRIAYRWGFPFSLQVRLDGILTTIRRPKDVPDFLACLTLPPTTVTNWEAGGLLERPARPRAPVQRSPRRNPPHRNDQPRSPPQAV</sequence>
<dbReference type="InterPro" id="IPR004244">
    <property type="entry name" value="Transposase_22"/>
</dbReference>
<evidence type="ECO:0000313" key="2">
    <source>
        <dbReference type="Ensembl" id="ENSLLEP00000027727.1"/>
    </source>
</evidence>
<keyword evidence="3" id="KW-1185">Reference proteome</keyword>
<dbReference type="Proteomes" id="UP000694569">
    <property type="component" value="Unplaced"/>
</dbReference>